<evidence type="ECO:0000313" key="2">
    <source>
        <dbReference type="Proteomes" id="UP000013523"/>
    </source>
</evidence>
<dbReference type="AlphaFoldDB" id="R4KDN4"/>
<reference evidence="1 2" key="1">
    <citation type="submission" date="2012-01" db="EMBL/GenBank/DDBJ databases">
        <title>Complete sequence of chromosome of Clostridium pasteurianum BC1.</title>
        <authorList>
            <consortium name="US DOE Joint Genome Institute"/>
            <person name="Lucas S."/>
            <person name="Han J."/>
            <person name="Lapidus A."/>
            <person name="Cheng J.-F."/>
            <person name="Goodwin L."/>
            <person name="Pitluck S."/>
            <person name="Peters L."/>
            <person name="Mikhailova N."/>
            <person name="Teshima H."/>
            <person name="Detter J.C."/>
            <person name="Han C."/>
            <person name="Tapia R."/>
            <person name="Land M."/>
            <person name="Hauser L."/>
            <person name="Kyrpides N."/>
            <person name="Ivanova N."/>
            <person name="Pagani I."/>
            <person name="Dunn J."/>
            <person name="Taghavi S."/>
            <person name="Francis A."/>
            <person name="van der Lelie D."/>
            <person name="Woyke T."/>
        </authorList>
    </citation>
    <scope>NUCLEOTIDE SEQUENCE [LARGE SCALE GENOMIC DNA]</scope>
    <source>
        <strain evidence="1 2">BC1</strain>
    </source>
</reference>
<sequence>MDYNKYEDTVFKKAMGIFQQSAVDFFNFLVAEFMV</sequence>
<organism evidence="1 2">
    <name type="scientific">Clostridium pasteurianum BC1</name>
    <dbReference type="NCBI Taxonomy" id="86416"/>
    <lineage>
        <taxon>Bacteria</taxon>
        <taxon>Bacillati</taxon>
        <taxon>Bacillota</taxon>
        <taxon>Clostridia</taxon>
        <taxon>Eubacteriales</taxon>
        <taxon>Clostridiaceae</taxon>
        <taxon>Clostridium</taxon>
    </lineage>
</organism>
<dbReference type="EMBL" id="CP003261">
    <property type="protein sequence ID" value="AGK98634.1"/>
    <property type="molecule type" value="Genomic_DNA"/>
</dbReference>
<dbReference type="KEGG" id="cpas:Clopa_3881"/>
<keyword evidence="2" id="KW-1185">Reference proteome</keyword>
<proteinExistence type="predicted"/>
<accession>R4KDN4</accession>
<name>R4KDN4_CLOPA</name>
<gene>
    <name evidence="1" type="ORF">Clopa_3881</name>
</gene>
<dbReference type="Proteomes" id="UP000013523">
    <property type="component" value="Chromosome"/>
</dbReference>
<protein>
    <submittedName>
        <fullName evidence="1">Uncharacterized protein</fullName>
    </submittedName>
</protein>
<dbReference type="STRING" id="86416.Clopa_3881"/>
<dbReference type="HOGENOM" id="CLU_3364308_0_0_9"/>
<evidence type="ECO:0000313" key="1">
    <source>
        <dbReference type="EMBL" id="AGK98634.1"/>
    </source>
</evidence>